<evidence type="ECO:0000256" key="1">
    <source>
        <dbReference type="ARBA" id="ARBA00023002"/>
    </source>
</evidence>
<dbReference type="PANTHER" id="PTHR10696">
    <property type="entry name" value="GAMMA-BUTYROBETAINE HYDROXYLASE-RELATED"/>
    <property type="match status" value="1"/>
</dbReference>
<dbReference type="OrthoDB" id="272271at2759"/>
<evidence type="ECO:0000313" key="4">
    <source>
        <dbReference type="Proteomes" id="UP000007963"/>
    </source>
</evidence>
<dbReference type="Gene3D" id="3.60.130.10">
    <property type="entry name" value="Clavaminate synthase-like"/>
    <property type="match status" value="1"/>
</dbReference>
<feature type="domain" description="TauD/TfdA-like" evidence="2">
    <location>
        <begin position="90"/>
        <end position="353"/>
    </location>
</feature>
<name>Q0CAI8_ASPTN</name>
<dbReference type="AlphaFoldDB" id="Q0CAI8"/>
<dbReference type="GO" id="GO:0016491">
    <property type="term" value="F:oxidoreductase activity"/>
    <property type="evidence" value="ECO:0007669"/>
    <property type="project" value="UniProtKB-KW"/>
</dbReference>
<dbReference type="InterPro" id="IPR003819">
    <property type="entry name" value="TauD/TfdA-like"/>
</dbReference>
<keyword evidence="1" id="KW-0560">Oxidoreductase</keyword>
<dbReference type="VEuPathDB" id="FungiDB:ATEG_09296"/>
<reference evidence="4" key="1">
    <citation type="submission" date="2005-09" db="EMBL/GenBank/DDBJ databases">
        <title>Annotation of the Aspergillus terreus NIH2624 genome.</title>
        <authorList>
            <person name="Birren B.W."/>
            <person name="Lander E.S."/>
            <person name="Galagan J.E."/>
            <person name="Nusbaum C."/>
            <person name="Devon K."/>
            <person name="Henn M."/>
            <person name="Ma L.-J."/>
            <person name="Jaffe D.B."/>
            <person name="Butler J."/>
            <person name="Alvarez P."/>
            <person name="Gnerre S."/>
            <person name="Grabherr M."/>
            <person name="Kleber M."/>
            <person name="Mauceli E.W."/>
            <person name="Brockman W."/>
            <person name="Rounsley S."/>
            <person name="Young S.K."/>
            <person name="LaButti K."/>
            <person name="Pushparaj V."/>
            <person name="DeCaprio D."/>
            <person name="Crawford M."/>
            <person name="Koehrsen M."/>
            <person name="Engels R."/>
            <person name="Montgomery P."/>
            <person name="Pearson M."/>
            <person name="Howarth C."/>
            <person name="Larson L."/>
            <person name="Luoma S."/>
            <person name="White J."/>
            <person name="Alvarado L."/>
            <person name="Kodira C.D."/>
            <person name="Zeng Q."/>
            <person name="Oleary S."/>
            <person name="Yandava C."/>
            <person name="Denning D.W."/>
            <person name="Nierman W.C."/>
            <person name="Milne T."/>
            <person name="Madden K."/>
        </authorList>
    </citation>
    <scope>NUCLEOTIDE SEQUENCE [LARGE SCALE GENOMIC DNA]</scope>
    <source>
        <strain evidence="4">NIH 2624 / FGSC A1156</strain>
    </source>
</reference>
<organism evidence="3 4">
    <name type="scientific">Aspergillus terreus (strain NIH 2624 / FGSC A1156)</name>
    <dbReference type="NCBI Taxonomy" id="341663"/>
    <lineage>
        <taxon>Eukaryota</taxon>
        <taxon>Fungi</taxon>
        <taxon>Dikarya</taxon>
        <taxon>Ascomycota</taxon>
        <taxon>Pezizomycotina</taxon>
        <taxon>Eurotiomycetes</taxon>
        <taxon>Eurotiomycetidae</taxon>
        <taxon>Eurotiales</taxon>
        <taxon>Aspergillaceae</taxon>
        <taxon>Aspergillus</taxon>
        <taxon>Aspergillus subgen. Circumdati</taxon>
    </lineage>
</organism>
<evidence type="ECO:0000259" key="2">
    <source>
        <dbReference type="Pfam" id="PF02668"/>
    </source>
</evidence>
<dbReference type="RefSeq" id="XP_001217918.1">
    <property type="nucleotide sequence ID" value="XM_001217917.1"/>
</dbReference>
<dbReference type="HOGENOM" id="CLU_041041_0_0_1"/>
<dbReference type="EMBL" id="CH476607">
    <property type="protein sequence ID" value="EAU30433.1"/>
    <property type="molecule type" value="Genomic_DNA"/>
</dbReference>
<dbReference type="SUPFAM" id="SSF51197">
    <property type="entry name" value="Clavaminate synthase-like"/>
    <property type="match status" value="1"/>
</dbReference>
<dbReference type="STRING" id="341663.Q0CAI8"/>
<dbReference type="InterPro" id="IPR042098">
    <property type="entry name" value="TauD-like_sf"/>
</dbReference>
<dbReference type="PANTHER" id="PTHR10696:SF54">
    <property type="entry name" value="FAMILY OXIDOREDUCTASE, PUTATIVE (AFU_ORTHOLOGUE AFUA_4G13850)-RELATED"/>
    <property type="match status" value="1"/>
</dbReference>
<accession>Q0CAI8</accession>
<dbReference type="eggNOG" id="ENOG502R4JR">
    <property type="taxonomic scope" value="Eukaryota"/>
</dbReference>
<sequence>MGDWVEKISYVPDRAKYEAQQAIFKDRAAEASLPEGFPARLSSEMVWDSDSISLDERCFVNDERCVLHLSKEQLGEIHDALQTFKSLNKPLGSLDPTTFPLPSLHPILRDISNNIHRGTGFSLVRGIPVDQYSREDNVIIYVGLSSHIGCIRGRQDHQNNSVPADVMIAHIMDFSSSADSRSVTLPAYTDGEVIFHTDTGDIVSLFVLEEPAHGGESLLASGWRVYNELAKTRPDLVEALASDWPIPSSKKEGLIIRRPLIFPLNPSATAPDGILIHFSRRSFSGFGAWSHSNALSVKQAEALDALHFLAERFHVAMELRKGDMQFLNNLSILHARRSYPDIPGQRRHLLRLWLRDPQNAWEIPDALRHKWDSLYAEEASHGVQVFPLAPSMRSAGKANST</sequence>
<dbReference type="InterPro" id="IPR050411">
    <property type="entry name" value="AlphaKG_dependent_hydroxylases"/>
</dbReference>
<gene>
    <name evidence="3" type="ORF">ATEG_09296</name>
</gene>
<dbReference type="Pfam" id="PF02668">
    <property type="entry name" value="TauD"/>
    <property type="match status" value="1"/>
</dbReference>
<protein>
    <recommendedName>
        <fullName evidence="2">TauD/TfdA-like domain-containing protein</fullName>
    </recommendedName>
</protein>
<dbReference type="OMA" id="NNFAMLH"/>
<dbReference type="GeneID" id="4353948"/>
<evidence type="ECO:0000313" key="3">
    <source>
        <dbReference type="EMBL" id="EAU30433.1"/>
    </source>
</evidence>
<dbReference type="Proteomes" id="UP000007963">
    <property type="component" value="Unassembled WGS sequence"/>
</dbReference>
<proteinExistence type="predicted"/>